<dbReference type="Proteomes" id="UP001499993">
    <property type="component" value="Unassembled WGS sequence"/>
</dbReference>
<keyword evidence="3" id="KW-1185">Reference proteome</keyword>
<dbReference type="InterPro" id="IPR046595">
    <property type="entry name" value="DUF6653"/>
</dbReference>
<reference evidence="3" key="1">
    <citation type="journal article" date="2019" name="Int. J. Syst. Evol. Microbiol.">
        <title>The Global Catalogue of Microorganisms (GCM) 10K type strain sequencing project: providing services to taxonomists for standard genome sequencing and annotation.</title>
        <authorList>
            <consortium name="The Broad Institute Genomics Platform"/>
            <consortium name="The Broad Institute Genome Sequencing Center for Infectious Disease"/>
            <person name="Wu L."/>
            <person name="Ma J."/>
        </authorList>
    </citation>
    <scope>NUCLEOTIDE SEQUENCE [LARGE SCALE GENOMIC DNA]</scope>
    <source>
        <strain evidence="3">JCM 18123</strain>
    </source>
</reference>
<dbReference type="Pfam" id="PF20358">
    <property type="entry name" value="DUF6653"/>
    <property type="match status" value="1"/>
</dbReference>
<comment type="caution">
    <text evidence="2">The sequence shown here is derived from an EMBL/GenBank/DDBJ whole genome shotgun (WGS) entry which is preliminary data.</text>
</comment>
<proteinExistence type="predicted"/>
<evidence type="ECO:0000313" key="3">
    <source>
        <dbReference type="Proteomes" id="UP001499993"/>
    </source>
</evidence>
<evidence type="ECO:0008006" key="4">
    <source>
        <dbReference type="Google" id="ProtNLM"/>
    </source>
</evidence>
<gene>
    <name evidence="2" type="ORF">GCM10023224_17330</name>
</gene>
<feature type="transmembrane region" description="Helical" evidence="1">
    <location>
        <begin position="115"/>
        <end position="132"/>
    </location>
</feature>
<dbReference type="EMBL" id="BAABIK010000007">
    <property type="protein sequence ID" value="GAA4936916.1"/>
    <property type="molecule type" value="Genomic_DNA"/>
</dbReference>
<keyword evidence="1" id="KW-0812">Transmembrane</keyword>
<organism evidence="2 3">
    <name type="scientific">Streptomonospora halophila</name>
    <dbReference type="NCBI Taxonomy" id="427369"/>
    <lineage>
        <taxon>Bacteria</taxon>
        <taxon>Bacillati</taxon>
        <taxon>Actinomycetota</taxon>
        <taxon>Actinomycetes</taxon>
        <taxon>Streptosporangiales</taxon>
        <taxon>Nocardiopsidaceae</taxon>
        <taxon>Streptomonospora</taxon>
    </lineage>
</organism>
<name>A0ABP9GBK8_9ACTN</name>
<evidence type="ECO:0000313" key="2">
    <source>
        <dbReference type="EMBL" id="GAA4936916.1"/>
    </source>
</evidence>
<sequence length="155" mass="17187">MSAFSPGALARLRRAVFARHSNPWSAWSRWASAPLILVPVWTRSWKHAALVAGWMALNPVLFPEPADDSAWATRAMLGEERWITERPRDAAVAVQAATSVASTLAVVAAYRRRPVGAAAAMAAMMGLTMVYWEQMARYYDRRAADTDAYDDTDED</sequence>
<evidence type="ECO:0000256" key="1">
    <source>
        <dbReference type="SAM" id="Phobius"/>
    </source>
</evidence>
<protein>
    <recommendedName>
        <fullName evidence="4">Tryptophan-rich sensory protein</fullName>
    </recommendedName>
</protein>
<keyword evidence="1" id="KW-0472">Membrane</keyword>
<accession>A0ABP9GBK8</accession>
<keyword evidence="1" id="KW-1133">Transmembrane helix</keyword>
<dbReference type="RefSeq" id="WP_344143141.1">
    <property type="nucleotide sequence ID" value="NZ_BAABIK010000007.1"/>
</dbReference>